<dbReference type="EMBL" id="GBRH01283601">
    <property type="protein sequence ID" value="JAD14294.1"/>
    <property type="molecule type" value="Transcribed_RNA"/>
</dbReference>
<accession>A0A0A8XMS1</accession>
<evidence type="ECO:0000313" key="1">
    <source>
        <dbReference type="EMBL" id="JAD14294.1"/>
    </source>
</evidence>
<sequence>MESTNQECLHLSQKPFVVDILTLWHLAVFLHH</sequence>
<proteinExistence type="predicted"/>
<organism evidence="1">
    <name type="scientific">Arundo donax</name>
    <name type="common">Giant reed</name>
    <name type="synonym">Donax arundinaceus</name>
    <dbReference type="NCBI Taxonomy" id="35708"/>
    <lineage>
        <taxon>Eukaryota</taxon>
        <taxon>Viridiplantae</taxon>
        <taxon>Streptophyta</taxon>
        <taxon>Embryophyta</taxon>
        <taxon>Tracheophyta</taxon>
        <taxon>Spermatophyta</taxon>
        <taxon>Magnoliopsida</taxon>
        <taxon>Liliopsida</taxon>
        <taxon>Poales</taxon>
        <taxon>Poaceae</taxon>
        <taxon>PACMAD clade</taxon>
        <taxon>Arundinoideae</taxon>
        <taxon>Arundineae</taxon>
        <taxon>Arundo</taxon>
    </lineage>
</organism>
<protein>
    <submittedName>
        <fullName evidence="1">Uncharacterized protein</fullName>
    </submittedName>
</protein>
<reference evidence="1" key="1">
    <citation type="submission" date="2014-09" db="EMBL/GenBank/DDBJ databases">
        <authorList>
            <person name="Magalhaes I.L.F."/>
            <person name="Oliveira U."/>
            <person name="Santos F.R."/>
            <person name="Vidigal T.H.D.A."/>
            <person name="Brescovit A.D."/>
            <person name="Santos A.J."/>
        </authorList>
    </citation>
    <scope>NUCLEOTIDE SEQUENCE</scope>
    <source>
        <tissue evidence="1">Shoot tissue taken approximately 20 cm above the soil surface</tissue>
    </source>
</reference>
<reference evidence="1" key="2">
    <citation type="journal article" date="2015" name="Data Brief">
        <title>Shoot transcriptome of the giant reed, Arundo donax.</title>
        <authorList>
            <person name="Barrero R.A."/>
            <person name="Guerrero F.D."/>
            <person name="Moolhuijzen P."/>
            <person name="Goolsby J.A."/>
            <person name="Tidwell J."/>
            <person name="Bellgard S.E."/>
            <person name="Bellgard M.I."/>
        </authorList>
    </citation>
    <scope>NUCLEOTIDE SEQUENCE</scope>
    <source>
        <tissue evidence="1">Shoot tissue taken approximately 20 cm above the soil surface</tissue>
    </source>
</reference>
<name>A0A0A8XMS1_ARUDO</name>
<dbReference type="AlphaFoldDB" id="A0A0A8XMS1"/>